<dbReference type="SUPFAM" id="SSF110849">
    <property type="entry name" value="ParB/Sulfiredoxin"/>
    <property type="match status" value="1"/>
</dbReference>
<keyword evidence="4" id="KW-1185">Reference proteome</keyword>
<evidence type="ECO:0000313" key="3">
    <source>
        <dbReference type="EMBL" id="UZK58070.1"/>
    </source>
</evidence>
<dbReference type="SMART" id="SM00470">
    <property type="entry name" value="ParB"/>
    <property type="match status" value="1"/>
</dbReference>
<name>A0ABY6Q0E8_9ACTN</name>
<dbReference type="EMBL" id="CP098740">
    <property type="protein sequence ID" value="UZK58070.1"/>
    <property type="molecule type" value="Genomic_DNA"/>
</dbReference>
<dbReference type="InterPro" id="IPR003115">
    <property type="entry name" value="ParB_N"/>
</dbReference>
<accession>A0ABY6Q0E8</accession>
<proteinExistence type="predicted"/>
<protein>
    <submittedName>
        <fullName evidence="3">ParB/RepB/Spo0J family partition protein</fullName>
    </submittedName>
</protein>
<gene>
    <name evidence="3" type="ORF">NEH16_31890</name>
</gene>
<feature type="region of interest" description="Disordered" evidence="1">
    <location>
        <begin position="145"/>
        <end position="173"/>
    </location>
</feature>
<dbReference type="Proteomes" id="UP001164963">
    <property type="component" value="Chromosome"/>
</dbReference>
<evidence type="ECO:0000259" key="2">
    <source>
        <dbReference type="SMART" id="SM00470"/>
    </source>
</evidence>
<organism evidence="3 4">
    <name type="scientific">Streptomyces drozdowiczii</name>
    <dbReference type="NCBI Taxonomy" id="202862"/>
    <lineage>
        <taxon>Bacteria</taxon>
        <taxon>Bacillati</taxon>
        <taxon>Actinomycetota</taxon>
        <taxon>Actinomycetes</taxon>
        <taxon>Kitasatosporales</taxon>
        <taxon>Streptomycetaceae</taxon>
        <taxon>Streptomyces</taxon>
    </lineage>
</organism>
<sequence length="332" mass="36606">MSGSAEEQTELPAHFTQPVRICDLTPGRSPRLDGIDEAHARRLAEVYDSLPPVLVQRPTMRVIDGMHRLRAAEILGHEVLRAQFFDGADEEAFIQSVARNIAHGLPLSTADRKAAAERILRSFPAMSDRSIGIYTGLDAKTVAGVRHRSTADSPQLNMRVGRDGKAHPLDRTTERRQAAELIALRPGLTLRMVAQRTGLSLGTAHDVRQRLLRGEDPAPQPGPRSATRPAAREPEGPRRAAPVRRAPSGGGRTVTTRDALDILRSLAGDPALRQTDSGRDFVRWLHAHFLTDEAWRRQTPAIPAHSRQAIADVAMKCSDSWRRFANEMNTGR</sequence>
<evidence type="ECO:0000256" key="1">
    <source>
        <dbReference type="SAM" id="MobiDB-lite"/>
    </source>
</evidence>
<feature type="compositionally biased region" description="Basic and acidic residues" evidence="1">
    <location>
        <begin position="160"/>
        <end position="173"/>
    </location>
</feature>
<dbReference type="RefSeq" id="WP_265546599.1">
    <property type="nucleotide sequence ID" value="NZ_CP098740.1"/>
</dbReference>
<reference evidence="3" key="1">
    <citation type="journal article" date="2022" name="Front. Microbiol.">
        <title>Mirubactin C rescues the lethal effect of cell wall biosynthesis mutations in Bacillus subtilis.</title>
        <authorList>
            <person name="Kepplinger B."/>
            <person name="Wen X."/>
            <person name="Tyler A.R."/>
            <person name="Kim B.Y."/>
            <person name="Brown J."/>
            <person name="Banks P."/>
            <person name="Dashti Y."/>
            <person name="Mackenzie E.S."/>
            <person name="Wills C."/>
            <person name="Kawai Y."/>
            <person name="Waldron K.J."/>
            <person name="Allenby N.E.E."/>
            <person name="Wu L.J."/>
            <person name="Hall M.J."/>
            <person name="Errington J."/>
        </authorList>
    </citation>
    <scope>NUCLEOTIDE SEQUENCE</scope>
    <source>
        <strain evidence="3">MDA8-470</strain>
    </source>
</reference>
<feature type="region of interest" description="Disordered" evidence="1">
    <location>
        <begin position="212"/>
        <end position="254"/>
    </location>
</feature>
<feature type="domain" description="ParB-like N-terminal" evidence="2">
    <location>
        <begin position="17"/>
        <end position="101"/>
    </location>
</feature>
<evidence type="ECO:0000313" key="4">
    <source>
        <dbReference type="Proteomes" id="UP001164963"/>
    </source>
</evidence>
<dbReference type="InterPro" id="IPR036086">
    <property type="entry name" value="ParB/Sulfiredoxin_sf"/>
</dbReference>
<dbReference type="Gene3D" id="3.90.1530.10">
    <property type="entry name" value="Conserved hypothetical protein from pyrococcus furiosus pfu- 392566-001, ParB domain"/>
    <property type="match status" value="1"/>
</dbReference>